<accession>A0ABM9AHF2</accession>
<dbReference type="EMBL" id="CAKLPX010000003">
    <property type="protein sequence ID" value="CAH0992475.1"/>
    <property type="molecule type" value="Genomic_DNA"/>
</dbReference>
<comment type="caution">
    <text evidence="1">The sequence shown here is derived from an EMBL/GenBank/DDBJ whole genome shotgun (WGS) entry which is preliminary data.</text>
</comment>
<protein>
    <submittedName>
        <fullName evidence="1">Uncharacterized protein</fullName>
    </submittedName>
</protein>
<dbReference type="Proteomes" id="UP000838100">
    <property type="component" value="Unassembled WGS sequence"/>
</dbReference>
<organism evidence="1 2">
    <name type="scientific">Sinobacterium norvegicum</name>
    <dbReference type="NCBI Taxonomy" id="1641715"/>
    <lineage>
        <taxon>Bacteria</taxon>
        <taxon>Pseudomonadati</taxon>
        <taxon>Pseudomonadota</taxon>
        <taxon>Gammaproteobacteria</taxon>
        <taxon>Cellvibrionales</taxon>
        <taxon>Spongiibacteraceae</taxon>
        <taxon>Sinobacterium</taxon>
    </lineage>
</organism>
<sequence>MSINVRTVQQILTSGGVVKFNNNNLNPVFCSAVPKMPSPLGVFDQYRMARATFDNNAITMTGVEESDLQANAINIVYEDNYATTGSVGASRLVYSDSFSGCVFYLYRGPMGYIHAVHASRASGNLADPSSYFAKRGGTEIHKWDSQGALSDEMLLKGWFGAVIAVVNHDQIDVFSVALKGDSKLRANRVMSVLDHTVIASGATEA</sequence>
<gene>
    <name evidence="1" type="ORF">SIN8267_02601</name>
</gene>
<reference evidence="1" key="1">
    <citation type="submission" date="2021-12" db="EMBL/GenBank/DDBJ databases">
        <authorList>
            <person name="Rodrigo-Torres L."/>
            <person name="Arahal R. D."/>
            <person name="Lucena T."/>
        </authorList>
    </citation>
    <scope>NUCLEOTIDE SEQUENCE</scope>
    <source>
        <strain evidence="1">CECT 8267</strain>
    </source>
</reference>
<proteinExistence type="predicted"/>
<evidence type="ECO:0000313" key="1">
    <source>
        <dbReference type="EMBL" id="CAH0992475.1"/>
    </source>
</evidence>
<name>A0ABM9AHF2_9GAMM</name>
<evidence type="ECO:0000313" key="2">
    <source>
        <dbReference type="Proteomes" id="UP000838100"/>
    </source>
</evidence>
<dbReference type="RefSeq" id="WP_237445160.1">
    <property type="nucleotide sequence ID" value="NZ_CAKLPX010000003.1"/>
</dbReference>
<keyword evidence="2" id="KW-1185">Reference proteome</keyword>